<comment type="catalytic activity">
    <reaction evidence="8 9">
        <text>a ubiquinone + NADH + 5 H(+)(in) = a ubiquinol + NAD(+) + 4 H(+)(out)</text>
        <dbReference type="Rhea" id="RHEA:29091"/>
        <dbReference type="Rhea" id="RHEA-COMP:9565"/>
        <dbReference type="Rhea" id="RHEA-COMP:9566"/>
        <dbReference type="ChEBI" id="CHEBI:15378"/>
        <dbReference type="ChEBI" id="CHEBI:16389"/>
        <dbReference type="ChEBI" id="CHEBI:17976"/>
        <dbReference type="ChEBI" id="CHEBI:57540"/>
        <dbReference type="ChEBI" id="CHEBI:57945"/>
        <dbReference type="EC" id="7.1.1.2"/>
    </reaction>
</comment>
<proteinExistence type="inferred from homology"/>
<dbReference type="GO" id="GO:0008137">
    <property type="term" value="F:NADH dehydrogenase (ubiquinone) activity"/>
    <property type="evidence" value="ECO:0007669"/>
    <property type="project" value="UniProtKB-UniRule"/>
</dbReference>
<evidence type="ECO:0000256" key="5">
    <source>
        <dbReference type="ARBA" id="ARBA00022692"/>
    </source>
</evidence>
<keyword evidence="9 10" id="KW-0496">Mitochondrion</keyword>
<organism evidence="10">
    <name type="scientific">Paradiplozoon opsariichthydis</name>
    <dbReference type="NCBI Taxonomy" id="340994"/>
    <lineage>
        <taxon>Eukaryota</taxon>
        <taxon>Metazoa</taxon>
        <taxon>Spiralia</taxon>
        <taxon>Lophotrochozoa</taxon>
        <taxon>Platyhelminthes</taxon>
        <taxon>Monogenea</taxon>
        <taxon>Polyopisthocotylea</taxon>
        <taxon>Mazocraeidea</taxon>
        <taxon>Diplozoidae</taxon>
        <taxon>Paradiplozoon</taxon>
    </lineage>
</organism>
<keyword evidence="9" id="KW-1278">Translocase</keyword>
<protein>
    <recommendedName>
        <fullName evidence="3 9">NADH-ubiquinone oxidoreductase chain 3</fullName>
        <ecNumber evidence="9">7.1.1.2</ecNumber>
    </recommendedName>
</protein>
<keyword evidence="9" id="KW-0830">Ubiquinone</keyword>
<evidence type="ECO:0000256" key="9">
    <source>
        <dbReference type="RuleBase" id="RU003640"/>
    </source>
</evidence>
<keyword evidence="7 9" id="KW-0472">Membrane</keyword>
<dbReference type="EC" id="7.1.1.2" evidence="9"/>
<feature type="transmembrane region" description="Helical" evidence="9">
    <location>
        <begin position="6"/>
        <end position="26"/>
    </location>
</feature>
<sequence>MCFNYSNFSSLSFVSGYECGFVMMLHMSSNFSSSVMRLLIFFILLDIEVVLLLGCVGFDNLDCCWVTLYYFFFCISHLSGFYIWDFF</sequence>
<comment type="subcellular location">
    <subcellularLocation>
        <location evidence="1">Membrane</location>
    </subcellularLocation>
    <subcellularLocation>
        <location evidence="9">Mitochondrion membrane</location>
        <topology evidence="9">Multi-pass membrane protein</topology>
    </subcellularLocation>
</comment>
<comment type="function">
    <text evidence="9">Core subunit of the mitochondrial membrane respiratory chain NADH dehydrogenase (Complex I) which catalyzes electron transfer from NADH through the respiratory chain, using ubiquinone as an electron acceptor. Essential for the catalytic activity of complex I.</text>
</comment>
<keyword evidence="5 9" id="KW-0812">Transmembrane</keyword>
<dbReference type="InterPro" id="IPR000440">
    <property type="entry name" value="NADH_UbQ/plastoQ_OxRdtase_su3"/>
</dbReference>
<geneLocation type="mitochondrion" evidence="10"/>
<dbReference type="GO" id="GO:0031966">
    <property type="term" value="C:mitochondrial membrane"/>
    <property type="evidence" value="ECO:0007669"/>
    <property type="project" value="UniProtKB-SubCell"/>
</dbReference>
<evidence type="ECO:0000256" key="2">
    <source>
        <dbReference type="ARBA" id="ARBA00008472"/>
    </source>
</evidence>
<keyword evidence="9" id="KW-0520">NAD</keyword>
<evidence type="ECO:0000256" key="8">
    <source>
        <dbReference type="ARBA" id="ARBA00049551"/>
    </source>
</evidence>
<evidence type="ECO:0000256" key="1">
    <source>
        <dbReference type="ARBA" id="ARBA00004370"/>
    </source>
</evidence>
<comment type="similarity">
    <text evidence="2 9">Belongs to the complex I subunit 3 family.</text>
</comment>
<dbReference type="Gene3D" id="1.20.58.1610">
    <property type="entry name" value="NADH:ubiquinone/plastoquinone oxidoreductase, chain 3"/>
    <property type="match status" value="1"/>
</dbReference>
<feature type="transmembrane region" description="Helical" evidence="9">
    <location>
        <begin position="65"/>
        <end position="84"/>
    </location>
</feature>
<dbReference type="AlphaFoldDB" id="A0A386PZP3"/>
<keyword evidence="6 9" id="KW-1133">Transmembrane helix</keyword>
<name>A0A386PZP3_9PLAT</name>
<accession>A0A386PZP3</accession>
<gene>
    <name evidence="10" type="primary">nad3</name>
</gene>
<evidence type="ECO:0000256" key="6">
    <source>
        <dbReference type="ARBA" id="ARBA00022989"/>
    </source>
</evidence>
<evidence type="ECO:0000313" key="10">
    <source>
        <dbReference type="EMBL" id="AYE40106.1"/>
    </source>
</evidence>
<evidence type="ECO:0000256" key="3">
    <source>
        <dbReference type="ARBA" id="ARBA00021007"/>
    </source>
</evidence>
<keyword evidence="4 9" id="KW-0813">Transport</keyword>
<keyword evidence="9" id="KW-0679">Respiratory chain</keyword>
<dbReference type="InterPro" id="IPR038430">
    <property type="entry name" value="NDAH_ubi_oxred_su3_sf"/>
</dbReference>
<evidence type="ECO:0000256" key="7">
    <source>
        <dbReference type="ARBA" id="ARBA00023136"/>
    </source>
</evidence>
<dbReference type="EMBL" id="MG458327">
    <property type="protein sequence ID" value="AYE40106.1"/>
    <property type="molecule type" value="Genomic_DNA"/>
</dbReference>
<evidence type="ECO:0000256" key="4">
    <source>
        <dbReference type="ARBA" id="ARBA00022448"/>
    </source>
</evidence>
<feature type="transmembrane region" description="Helical" evidence="9">
    <location>
        <begin position="38"/>
        <end position="59"/>
    </location>
</feature>
<dbReference type="Pfam" id="PF00507">
    <property type="entry name" value="Oxidored_q4"/>
    <property type="match status" value="1"/>
</dbReference>
<keyword evidence="9" id="KW-0249">Electron transport</keyword>
<reference evidence="10" key="1">
    <citation type="journal article" date="2018" name="BMC Evol. Biol.">
        <title>Three new Diplozoidae mitogenomes expose unusual compositional biases within the Monogenea class: implications for phylogenetic studies.</title>
        <authorList>
            <person name="Zhang D."/>
            <person name="Zou H."/>
            <person name="Wu S.G."/>
            <person name="Li M."/>
            <person name="Jakovlic I."/>
            <person name="Zhang J."/>
            <person name="Chen R."/>
            <person name="Li W.X."/>
            <person name="Wang G.T."/>
        </authorList>
    </citation>
    <scope>NUCLEOTIDE SEQUENCE</scope>
</reference>